<evidence type="ECO:0000256" key="3">
    <source>
        <dbReference type="ARBA" id="ARBA00023002"/>
    </source>
</evidence>
<evidence type="ECO:0000259" key="4">
    <source>
        <dbReference type="Pfam" id="PF00881"/>
    </source>
</evidence>
<comment type="caution">
    <text evidence="5">The sequence shown here is derived from an EMBL/GenBank/DDBJ whole genome shotgun (WGS) entry which is preliminary data.</text>
</comment>
<accession>A0A9D1L3N9</accession>
<evidence type="ECO:0000313" key="5">
    <source>
        <dbReference type="EMBL" id="HIU22925.1"/>
    </source>
</evidence>
<dbReference type="Gene3D" id="3.40.109.10">
    <property type="entry name" value="NADH Oxidase"/>
    <property type="match status" value="1"/>
</dbReference>
<dbReference type="SUPFAM" id="SSF55469">
    <property type="entry name" value="FMN-dependent nitroreductase-like"/>
    <property type="match status" value="1"/>
</dbReference>
<keyword evidence="1" id="KW-0285">Flavoprotein</keyword>
<dbReference type="InterPro" id="IPR050627">
    <property type="entry name" value="Nitroreductase/BluB"/>
</dbReference>
<reference evidence="5" key="2">
    <citation type="journal article" date="2021" name="PeerJ">
        <title>Extensive microbial diversity within the chicken gut microbiome revealed by metagenomics and culture.</title>
        <authorList>
            <person name="Gilroy R."/>
            <person name="Ravi A."/>
            <person name="Getino M."/>
            <person name="Pursley I."/>
            <person name="Horton D.L."/>
            <person name="Alikhan N.F."/>
            <person name="Baker D."/>
            <person name="Gharbi K."/>
            <person name="Hall N."/>
            <person name="Watson M."/>
            <person name="Adriaenssens E.M."/>
            <person name="Foster-Nyarko E."/>
            <person name="Jarju S."/>
            <person name="Secka A."/>
            <person name="Antonio M."/>
            <person name="Oren A."/>
            <person name="Chaudhuri R.R."/>
            <person name="La Ragione R."/>
            <person name="Hildebrand F."/>
            <person name="Pallen M.J."/>
        </authorList>
    </citation>
    <scope>NUCLEOTIDE SEQUENCE</scope>
    <source>
        <strain evidence="5">CHK197-8231</strain>
    </source>
</reference>
<dbReference type="Pfam" id="PF00881">
    <property type="entry name" value="Nitroreductase"/>
    <property type="match status" value="1"/>
</dbReference>
<dbReference type="PANTHER" id="PTHR23026:SF90">
    <property type="entry name" value="IODOTYROSINE DEIODINASE 1"/>
    <property type="match status" value="1"/>
</dbReference>
<dbReference type="PANTHER" id="PTHR23026">
    <property type="entry name" value="NADPH NITROREDUCTASE"/>
    <property type="match status" value="1"/>
</dbReference>
<dbReference type="AlphaFoldDB" id="A0A9D1L3N9"/>
<proteinExistence type="predicted"/>
<organism evidence="5 6">
    <name type="scientific">Candidatus Fimihabitans intestinipullorum</name>
    <dbReference type="NCBI Taxonomy" id="2840820"/>
    <lineage>
        <taxon>Bacteria</taxon>
        <taxon>Bacillati</taxon>
        <taxon>Mycoplasmatota</taxon>
        <taxon>Mycoplasmatota incertae sedis</taxon>
        <taxon>Candidatus Fimihabitans</taxon>
    </lineage>
</organism>
<dbReference type="InterPro" id="IPR000415">
    <property type="entry name" value="Nitroreductase-like"/>
</dbReference>
<reference evidence="5" key="1">
    <citation type="submission" date="2020-10" db="EMBL/GenBank/DDBJ databases">
        <authorList>
            <person name="Gilroy R."/>
        </authorList>
    </citation>
    <scope>NUCLEOTIDE SEQUENCE</scope>
    <source>
        <strain evidence="5">CHK197-8231</strain>
    </source>
</reference>
<sequence>MELQEVIKNRRSVRKFNEENVSKEDIMKILESARLAPSAKNMQPWHFVVLKNEQVEHVYQMMVDKMKKDESTRVAEPTSRTVRRANTLILVFNTMPDESLINMEQSIGAAIENMLLQATELGIGSVWIRMTYVIEDELRDCYHMDGMRLSATVALGHYDELPSPRPRKEIEDIMTWYE</sequence>
<evidence type="ECO:0000256" key="2">
    <source>
        <dbReference type="ARBA" id="ARBA00022643"/>
    </source>
</evidence>
<dbReference type="Proteomes" id="UP000824087">
    <property type="component" value="Unassembled WGS sequence"/>
</dbReference>
<keyword evidence="2" id="KW-0288">FMN</keyword>
<gene>
    <name evidence="5" type="ORF">IAD49_05030</name>
</gene>
<evidence type="ECO:0000256" key="1">
    <source>
        <dbReference type="ARBA" id="ARBA00022630"/>
    </source>
</evidence>
<feature type="domain" description="Nitroreductase" evidence="4">
    <location>
        <begin position="7"/>
        <end position="157"/>
    </location>
</feature>
<name>A0A9D1L3N9_9BACT</name>
<keyword evidence="3" id="KW-0560">Oxidoreductase</keyword>
<evidence type="ECO:0000313" key="6">
    <source>
        <dbReference type="Proteomes" id="UP000824087"/>
    </source>
</evidence>
<protein>
    <submittedName>
        <fullName evidence="5">Nitroreductase family protein</fullName>
    </submittedName>
</protein>
<dbReference type="GO" id="GO:0016491">
    <property type="term" value="F:oxidoreductase activity"/>
    <property type="evidence" value="ECO:0007669"/>
    <property type="project" value="UniProtKB-KW"/>
</dbReference>
<dbReference type="InterPro" id="IPR029479">
    <property type="entry name" value="Nitroreductase"/>
</dbReference>
<dbReference type="EMBL" id="DVML01000027">
    <property type="protein sequence ID" value="HIU22925.1"/>
    <property type="molecule type" value="Genomic_DNA"/>
</dbReference>